<reference evidence="1 2" key="2">
    <citation type="journal article" date="2014" name="BMC Genomics">
        <title>An improved genome of the model marine alga Ostreococcus tauri unfolds by assessing Illumina de novo assemblies.</title>
        <authorList>
            <person name="Blanc-Mathieu R."/>
            <person name="Verhelst B."/>
            <person name="Derelle E."/>
            <person name="Rombauts S."/>
            <person name="Bouget F.Y."/>
            <person name="Carre I."/>
            <person name="Chateau A."/>
            <person name="Eyre-Walker A."/>
            <person name="Grimsley N."/>
            <person name="Moreau H."/>
            <person name="Piegu B."/>
            <person name="Rivals E."/>
            <person name="Schackwitz W."/>
            <person name="Van de Peer Y."/>
            <person name="Piganeau G."/>
        </authorList>
    </citation>
    <scope>NUCLEOTIDE SEQUENCE [LARGE SCALE GENOMIC DNA]</scope>
    <source>
        <strain evidence="2">OTTH 0595 / CCAP 157/2 / RCC745</strain>
    </source>
</reference>
<dbReference type="RefSeq" id="XP_003083308.2">
    <property type="nucleotide sequence ID" value="XM_003083260.2"/>
</dbReference>
<dbReference type="OrthoDB" id="2316594at2759"/>
<gene>
    <name evidence="1" type="ORF">OT_ostta15g01570</name>
</gene>
<keyword evidence="2" id="KW-1185">Reference proteome</keyword>
<dbReference type="STRING" id="70448.A0A096PA05"/>
<evidence type="ECO:0000313" key="1">
    <source>
        <dbReference type="EMBL" id="CEG01772.1"/>
    </source>
</evidence>
<name>A0A096PA05_OSTTA</name>
<dbReference type="Proteomes" id="UP000009170">
    <property type="component" value="Unassembled WGS sequence"/>
</dbReference>
<dbReference type="EMBL" id="CAID01000015">
    <property type="protein sequence ID" value="CEG01772.1"/>
    <property type="molecule type" value="Genomic_DNA"/>
</dbReference>
<proteinExistence type="predicted"/>
<protein>
    <submittedName>
        <fullName evidence="1">Unnamed product</fullName>
    </submittedName>
</protein>
<accession>A0A096PA05</accession>
<comment type="caution">
    <text evidence="1">The sequence shown here is derived from an EMBL/GenBank/DDBJ whole genome shotgun (WGS) entry which is preliminary data.</text>
</comment>
<sequence>MAASADEEYAIECGRCGDLFLGNTHGACARALETHARTCEVGPLEDASEGDALWRKCSVCDDYELSSRDKGAFYLAWSRHMESEEHRESVAARRAMLRAAATLPRRRRETDGEKGCSERCELCRITIKGSGAMNLANNVMQHERSARHRELAKERAEKKTRRIEAYENAEAKTKAVPLKMKNVYDALERIGSDRSVSPSSFQGDADDAKSTKRVLTESKSAALTVVRAYLRNSRCASELHLPTVVDRGTILKMEPNPGGNFLRKNFAFLGRTLKFVKPVNNAKEQAWSAPPEPSAENFDAYLNLHSSFCAVVCGKPGSGVSHTLRVLTESCLVPAADLQPEPAEDAVMTLEKPMTALAFASAPTDADDTTFRHNFPSVHNFTGFDRKTERCAEVPESVGVKNSTVFTSPWSHGDWTSRIPDVNALMFPERTGKVAVKPLLFAWDSLTRQHLRSLLGLKEENEDEWLLRLIHNKPSTFQLFYDELEYYCKDRPLLMDRAAMLKTFVHQNINDGSVNASAGSPFEDQIIDGTLHIIDLKDPAIDDVFANGVCEVALSLFRKPKVSPNNRKVVLLHDAEVFLSLGGRKGFANELLDVVRTMHQNETSVVIGTNASPANLPEDLLAFASLHVVHSVTASRWLDVLFRNVHDADAVDLTRKIQRLYPGEAVMLCAHSVPRVVRIRNALTAGARAP</sequence>
<dbReference type="GeneID" id="9830888"/>
<dbReference type="AlphaFoldDB" id="A0A096PA05"/>
<dbReference type="InParanoid" id="A0A096PA05"/>
<reference evidence="2" key="1">
    <citation type="journal article" date="2006" name="Proc. Natl. Acad. Sci. U.S.A.">
        <title>Genome analysis of the smallest free-living eukaryote Ostreococcus tauri unveils many unique features.</title>
        <authorList>
            <person name="Derelle E."/>
            <person name="Ferraz C."/>
            <person name="Rombauts S."/>
            <person name="Rouze P."/>
            <person name="Worden A.Z."/>
            <person name="Robbens S."/>
            <person name="Partensky F."/>
            <person name="Degroeve S."/>
            <person name="Echeynie S."/>
            <person name="Cooke R."/>
            <person name="Saeys Y."/>
            <person name="Wuyts J."/>
            <person name="Jabbari K."/>
            <person name="Bowler C."/>
            <person name="Panaud O."/>
            <person name="Piegu B."/>
            <person name="Ball S.G."/>
            <person name="Ral J.-P."/>
            <person name="Bouget F.-Y."/>
            <person name="Piganeau G."/>
            <person name="De Baets B."/>
            <person name="Picard A."/>
            <person name="Delseny M."/>
            <person name="Demaille J."/>
            <person name="Van de Peer Y."/>
            <person name="Moreau H."/>
        </authorList>
    </citation>
    <scope>NUCLEOTIDE SEQUENCE [LARGE SCALE GENOMIC DNA]</scope>
    <source>
        <strain evidence="2">OTTH 0595 / CCAP 157/2 / RCC745</strain>
    </source>
</reference>
<dbReference type="KEGG" id="ota:OT_ostta15g01570"/>
<evidence type="ECO:0000313" key="2">
    <source>
        <dbReference type="Proteomes" id="UP000009170"/>
    </source>
</evidence>
<organism evidence="1 2">
    <name type="scientific">Ostreococcus tauri</name>
    <name type="common">Marine green alga</name>
    <dbReference type="NCBI Taxonomy" id="70448"/>
    <lineage>
        <taxon>Eukaryota</taxon>
        <taxon>Viridiplantae</taxon>
        <taxon>Chlorophyta</taxon>
        <taxon>Mamiellophyceae</taxon>
        <taxon>Mamiellales</taxon>
        <taxon>Bathycoccaceae</taxon>
        <taxon>Ostreococcus</taxon>
    </lineage>
</organism>